<dbReference type="AlphaFoldDB" id="A0AAV8VBC5"/>
<reference evidence="1 2" key="1">
    <citation type="journal article" date="2023" name="Insect Mol. Biol.">
        <title>Genome sequencing provides insights into the evolution of gene families encoding plant cell wall-degrading enzymes in longhorned beetles.</title>
        <authorList>
            <person name="Shin N.R."/>
            <person name="Okamura Y."/>
            <person name="Kirsch R."/>
            <person name="Pauchet Y."/>
        </authorList>
    </citation>
    <scope>NUCLEOTIDE SEQUENCE [LARGE SCALE GENOMIC DNA]</scope>
    <source>
        <strain evidence="1">EAD_L_NR</strain>
    </source>
</reference>
<evidence type="ECO:0000313" key="1">
    <source>
        <dbReference type="EMBL" id="KAJ8911404.1"/>
    </source>
</evidence>
<comment type="caution">
    <text evidence="1">The sequence shown here is derived from an EMBL/GenBank/DDBJ whole genome shotgun (WGS) entry which is preliminary data.</text>
</comment>
<sequence length="148" mass="17373">MFDFSVSVQSCSEKDKYYLVYYNELCDKDCRTGYCNKYKILYITQNTIKSVICKHIHAVVAMFEVRSKYVSGSGNIDMSDKNDILYIDQPSSSQLHYQNDVTNFIQENSVKQEHKPLNFDERREVEALKYIIIIFLTIKFIGHDGKRL</sequence>
<dbReference type="EMBL" id="JANEYG010000196">
    <property type="protein sequence ID" value="KAJ8911404.1"/>
    <property type="molecule type" value="Genomic_DNA"/>
</dbReference>
<protein>
    <recommendedName>
        <fullName evidence="3">SWIM-type domain-containing protein</fullName>
    </recommendedName>
</protein>
<accession>A0AAV8VBC5</accession>
<gene>
    <name evidence="1" type="ORF">NQ315_013541</name>
</gene>
<dbReference type="Proteomes" id="UP001159042">
    <property type="component" value="Unassembled WGS sequence"/>
</dbReference>
<proteinExistence type="predicted"/>
<evidence type="ECO:0000313" key="2">
    <source>
        <dbReference type="Proteomes" id="UP001159042"/>
    </source>
</evidence>
<organism evidence="1 2">
    <name type="scientific">Exocentrus adspersus</name>
    <dbReference type="NCBI Taxonomy" id="1586481"/>
    <lineage>
        <taxon>Eukaryota</taxon>
        <taxon>Metazoa</taxon>
        <taxon>Ecdysozoa</taxon>
        <taxon>Arthropoda</taxon>
        <taxon>Hexapoda</taxon>
        <taxon>Insecta</taxon>
        <taxon>Pterygota</taxon>
        <taxon>Neoptera</taxon>
        <taxon>Endopterygota</taxon>
        <taxon>Coleoptera</taxon>
        <taxon>Polyphaga</taxon>
        <taxon>Cucujiformia</taxon>
        <taxon>Chrysomeloidea</taxon>
        <taxon>Cerambycidae</taxon>
        <taxon>Lamiinae</taxon>
        <taxon>Acanthocinini</taxon>
        <taxon>Exocentrus</taxon>
    </lineage>
</organism>
<evidence type="ECO:0008006" key="3">
    <source>
        <dbReference type="Google" id="ProtNLM"/>
    </source>
</evidence>
<keyword evidence="2" id="KW-1185">Reference proteome</keyword>
<name>A0AAV8VBC5_9CUCU</name>